<dbReference type="WBParaSite" id="MhA1_Contig534.frz3.gene2">
    <property type="protein sequence ID" value="MhA1_Contig534.frz3.gene2"/>
    <property type="gene ID" value="MhA1_Contig534.frz3.gene2"/>
</dbReference>
<accession>A0A1I8BS25</accession>
<reference evidence="2" key="1">
    <citation type="submission" date="2016-11" db="UniProtKB">
        <authorList>
            <consortium name="WormBaseParasite"/>
        </authorList>
    </citation>
    <scope>IDENTIFICATION</scope>
</reference>
<dbReference type="AlphaFoldDB" id="A0A1I8BS25"/>
<keyword evidence="1" id="KW-1185">Reference proteome</keyword>
<evidence type="ECO:0000313" key="1">
    <source>
        <dbReference type="Proteomes" id="UP000095281"/>
    </source>
</evidence>
<proteinExistence type="predicted"/>
<name>A0A1I8BS25_MELHA</name>
<evidence type="ECO:0000313" key="2">
    <source>
        <dbReference type="WBParaSite" id="MhA1_Contig534.frz3.gene2"/>
    </source>
</evidence>
<sequence length="110" mass="12807">MSPFSMSRKYSQLTKKLEFYFNCGRCPLTNELLRNTTDVSLLKKLNGIEINEIQCAECNNSPLCNNETFFEKQLFCLEKLENETKLIKEQEFARINALYQEILQLGKVGN</sequence>
<protein>
    <submittedName>
        <fullName evidence="2">DNA-binding protein</fullName>
    </submittedName>
</protein>
<organism evidence="1 2">
    <name type="scientific">Meloidogyne hapla</name>
    <name type="common">Root-knot nematode worm</name>
    <dbReference type="NCBI Taxonomy" id="6305"/>
    <lineage>
        <taxon>Eukaryota</taxon>
        <taxon>Metazoa</taxon>
        <taxon>Ecdysozoa</taxon>
        <taxon>Nematoda</taxon>
        <taxon>Chromadorea</taxon>
        <taxon>Rhabditida</taxon>
        <taxon>Tylenchina</taxon>
        <taxon>Tylenchomorpha</taxon>
        <taxon>Tylenchoidea</taxon>
        <taxon>Meloidogynidae</taxon>
        <taxon>Meloidogyninae</taxon>
        <taxon>Meloidogyne</taxon>
    </lineage>
</organism>
<dbReference type="Proteomes" id="UP000095281">
    <property type="component" value="Unplaced"/>
</dbReference>